<keyword evidence="2" id="KW-0732">Signal</keyword>
<dbReference type="Proteomes" id="UP001589774">
    <property type="component" value="Unassembled WGS sequence"/>
</dbReference>
<evidence type="ECO:0000313" key="3">
    <source>
        <dbReference type="EMBL" id="MFC0316931.1"/>
    </source>
</evidence>
<protein>
    <submittedName>
        <fullName evidence="3">Uncharacterized protein</fullName>
    </submittedName>
</protein>
<evidence type="ECO:0000313" key="4">
    <source>
        <dbReference type="Proteomes" id="UP001589774"/>
    </source>
</evidence>
<feature type="region of interest" description="Disordered" evidence="1">
    <location>
        <begin position="78"/>
        <end position="101"/>
    </location>
</feature>
<dbReference type="EMBL" id="JBHLWO010000001">
    <property type="protein sequence ID" value="MFC0316931.1"/>
    <property type="molecule type" value="Genomic_DNA"/>
</dbReference>
<evidence type="ECO:0000256" key="2">
    <source>
        <dbReference type="SAM" id="SignalP"/>
    </source>
</evidence>
<feature type="chain" id="PRO_5046790802" evidence="2">
    <location>
        <begin position="22"/>
        <end position="101"/>
    </location>
</feature>
<organism evidence="3 4">
    <name type="scientific">Olivibacter oleidegradans</name>
    <dbReference type="NCBI Taxonomy" id="760123"/>
    <lineage>
        <taxon>Bacteria</taxon>
        <taxon>Pseudomonadati</taxon>
        <taxon>Bacteroidota</taxon>
        <taxon>Sphingobacteriia</taxon>
        <taxon>Sphingobacteriales</taxon>
        <taxon>Sphingobacteriaceae</taxon>
        <taxon>Olivibacter</taxon>
    </lineage>
</organism>
<accession>A0ABV6HE06</accession>
<keyword evidence="4" id="KW-1185">Reference proteome</keyword>
<dbReference type="RefSeq" id="WP_335311433.1">
    <property type="nucleotide sequence ID" value="NZ_JBHLWO010000001.1"/>
</dbReference>
<reference evidence="3 4" key="1">
    <citation type="submission" date="2024-09" db="EMBL/GenBank/DDBJ databases">
        <authorList>
            <person name="Sun Q."/>
            <person name="Mori K."/>
        </authorList>
    </citation>
    <scope>NUCLEOTIDE SEQUENCE [LARGE SCALE GENOMIC DNA]</scope>
    <source>
        <strain evidence="3 4">CCM 7765</strain>
    </source>
</reference>
<comment type="caution">
    <text evidence="3">The sequence shown here is derived from an EMBL/GenBank/DDBJ whole genome shotgun (WGS) entry which is preliminary data.</text>
</comment>
<gene>
    <name evidence="3" type="ORF">ACFFI0_01375</name>
</gene>
<feature type="signal peptide" evidence="2">
    <location>
        <begin position="1"/>
        <end position="21"/>
    </location>
</feature>
<feature type="compositionally biased region" description="Polar residues" evidence="1">
    <location>
        <begin position="87"/>
        <end position="101"/>
    </location>
</feature>
<proteinExistence type="predicted"/>
<name>A0ABV6HE06_9SPHI</name>
<sequence>MKKLFIIRLAVLGTAIVTASAFTKPEAKPVKNSRALEWFVYTPGEGGQTNPANYSKDDVPPSCNGMQELCAIQALEDGDSGRPIATGSDSAENPTNQVFHQ</sequence>
<evidence type="ECO:0000256" key="1">
    <source>
        <dbReference type="SAM" id="MobiDB-lite"/>
    </source>
</evidence>